<dbReference type="InterPro" id="IPR013830">
    <property type="entry name" value="SGNH_hydro"/>
</dbReference>
<dbReference type="PANTHER" id="PTHR30383:SF31">
    <property type="entry name" value="SGNH HYDROLASE-TYPE ESTERASE DOMAIN-CONTAINING PROTEIN-RELATED"/>
    <property type="match status" value="1"/>
</dbReference>
<evidence type="ECO:0000313" key="2">
    <source>
        <dbReference type="EMBL" id="CEL08561.1"/>
    </source>
</evidence>
<dbReference type="OMA" id="THPNDVG"/>
<dbReference type="CDD" id="cd01833">
    <property type="entry name" value="XynB_like"/>
    <property type="match status" value="1"/>
</dbReference>
<dbReference type="AlphaFoldDB" id="A0A0U5G8W8"/>
<feature type="domain" description="SGNH hydrolase-type esterase" evidence="1">
    <location>
        <begin position="57"/>
        <end position="239"/>
    </location>
</feature>
<gene>
    <name evidence="2" type="ORF">ASPCAL11710</name>
</gene>
<name>A0A0U5G8W8_ASPCI</name>
<evidence type="ECO:0000313" key="3">
    <source>
        <dbReference type="Proteomes" id="UP000054771"/>
    </source>
</evidence>
<dbReference type="EMBL" id="CDMC01000011">
    <property type="protein sequence ID" value="CEL08561.1"/>
    <property type="molecule type" value="Genomic_DNA"/>
</dbReference>
<dbReference type="InterPro" id="IPR036514">
    <property type="entry name" value="SGNH_hydro_sf"/>
</dbReference>
<dbReference type="SUPFAM" id="SSF52266">
    <property type="entry name" value="SGNH hydrolase"/>
    <property type="match status" value="1"/>
</dbReference>
<dbReference type="Pfam" id="PF13472">
    <property type="entry name" value="Lipase_GDSL_2"/>
    <property type="match status" value="1"/>
</dbReference>
<sequence length="258" mass="28115">MTWPPAIMQSLRPLALRVPRSSLFQAQSITRQAATSSRTATIEQDKNSKRPLRLMPLGGSITYGIGSTDGNGYRKALYDMLVARGYAVEMVGSRNSGSMLNNANEGWPGRRIDQLHSKALKPTAKFLPDIFTVNAGSNDCLQDYEIGSAGDRLDAMLDDLWKTGLPDATVVLSTLVVAADGTVNERVLRVNEQIRKLVEKKQSVGERRVFLADMYSSAGPQVGDLVEDGIHPSDCGYERMASIWADSIEKAARAGVLL</sequence>
<dbReference type="PANTHER" id="PTHR30383">
    <property type="entry name" value="THIOESTERASE 1/PROTEASE 1/LYSOPHOSPHOLIPASE L1"/>
    <property type="match status" value="1"/>
</dbReference>
<evidence type="ECO:0000259" key="1">
    <source>
        <dbReference type="Pfam" id="PF13472"/>
    </source>
</evidence>
<reference evidence="3" key="1">
    <citation type="journal article" date="2016" name="Genome Announc.">
        <title>Draft genome sequences of fungus Aspergillus calidoustus.</title>
        <authorList>
            <person name="Horn F."/>
            <person name="Linde J."/>
            <person name="Mattern D.J."/>
            <person name="Walther G."/>
            <person name="Guthke R."/>
            <person name="Scherlach K."/>
            <person name="Martin K."/>
            <person name="Brakhage A.A."/>
            <person name="Petzke L."/>
            <person name="Valiante V."/>
        </authorList>
    </citation>
    <scope>NUCLEOTIDE SEQUENCE [LARGE SCALE GENOMIC DNA]</scope>
    <source>
        <strain evidence="3">SF006504</strain>
    </source>
</reference>
<dbReference type="Gene3D" id="3.40.50.1110">
    <property type="entry name" value="SGNH hydrolase"/>
    <property type="match status" value="1"/>
</dbReference>
<dbReference type="STRING" id="454130.A0A0U5G8W8"/>
<dbReference type="InterPro" id="IPR051532">
    <property type="entry name" value="Ester_Hydrolysis_Enzymes"/>
</dbReference>
<dbReference type="GO" id="GO:0004622">
    <property type="term" value="F:phosphatidylcholine lysophospholipase activity"/>
    <property type="evidence" value="ECO:0007669"/>
    <property type="project" value="TreeGrafter"/>
</dbReference>
<accession>A0A0U5G8W8</accession>
<protein>
    <recommendedName>
        <fullName evidence="1">SGNH hydrolase-type esterase domain-containing protein</fullName>
    </recommendedName>
</protein>
<proteinExistence type="predicted"/>
<keyword evidence="3" id="KW-1185">Reference proteome</keyword>
<organism evidence="2 3">
    <name type="scientific">Aspergillus calidoustus</name>
    <dbReference type="NCBI Taxonomy" id="454130"/>
    <lineage>
        <taxon>Eukaryota</taxon>
        <taxon>Fungi</taxon>
        <taxon>Dikarya</taxon>
        <taxon>Ascomycota</taxon>
        <taxon>Pezizomycotina</taxon>
        <taxon>Eurotiomycetes</taxon>
        <taxon>Eurotiomycetidae</taxon>
        <taxon>Eurotiales</taxon>
        <taxon>Aspergillaceae</taxon>
        <taxon>Aspergillus</taxon>
        <taxon>Aspergillus subgen. Nidulantes</taxon>
    </lineage>
</organism>
<dbReference type="OrthoDB" id="6123at2759"/>
<dbReference type="Proteomes" id="UP000054771">
    <property type="component" value="Unassembled WGS sequence"/>
</dbReference>